<organism evidence="1 2">
    <name type="scientific">Olea europaea subsp. europaea</name>
    <dbReference type="NCBI Taxonomy" id="158383"/>
    <lineage>
        <taxon>Eukaryota</taxon>
        <taxon>Viridiplantae</taxon>
        <taxon>Streptophyta</taxon>
        <taxon>Embryophyta</taxon>
        <taxon>Tracheophyta</taxon>
        <taxon>Spermatophyta</taxon>
        <taxon>Magnoliopsida</taxon>
        <taxon>eudicotyledons</taxon>
        <taxon>Gunneridae</taxon>
        <taxon>Pentapetalae</taxon>
        <taxon>asterids</taxon>
        <taxon>lamiids</taxon>
        <taxon>Lamiales</taxon>
        <taxon>Oleaceae</taxon>
        <taxon>Oleeae</taxon>
        <taxon>Olea</taxon>
    </lineage>
</organism>
<name>A0A8S0PQA2_OLEEU</name>
<keyword evidence="2" id="KW-1185">Reference proteome</keyword>
<comment type="caution">
    <text evidence="1">The sequence shown here is derived from an EMBL/GenBank/DDBJ whole genome shotgun (WGS) entry which is preliminary data.</text>
</comment>
<protein>
    <submittedName>
        <fullName evidence="1">Uncharacterized protein</fullName>
    </submittedName>
</protein>
<sequence>MKIYKIHPFSIPCTLVNISTIIPYEEQVTVEKEILAYLVAFLSTLHFKDVKLTVPKWTDHLIEATNKPKQTEQTKAQYLEDVKQQSNTWIARAIIPNGTRPQK</sequence>
<dbReference type="EMBL" id="CACTIH010000111">
    <property type="protein sequence ID" value="CAA2954337.1"/>
    <property type="molecule type" value="Genomic_DNA"/>
</dbReference>
<gene>
    <name evidence="1" type="ORF">OLEA9_A042648</name>
</gene>
<evidence type="ECO:0000313" key="1">
    <source>
        <dbReference type="EMBL" id="CAA2954337.1"/>
    </source>
</evidence>
<dbReference type="Proteomes" id="UP000594638">
    <property type="component" value="Unassembled WGS sequence"/>
</dbReference>
<dbReference type="AlphaFoldDB" id="A0A8S0PQA2"/>
<dbReference type="Gramene" id="OE9A042648T1">
    <property type="protein sequence ID" value="OE9A042648C1"/>
    <property type="gene ID" value="OE9A042648"/>
</dbReference>
<reference evidence="1 2" key="1">
    <citation type="submission" date="2019-12" db="EMBL/GenBank/DDBJ databases">
        <authorList>
            <person name="Alioto T."/>
            <person name="Alioto T."/>
            <person name="Gomez Garrido J."/>
        </authorList>
    </citation>
    <scope>NUCLEOTIDE SEQUENCE [LARGE SCALE GENOMIC DNA]</scope>
</reference>
<proteinExistence type="predicted"/>
<evidence type="ECO:0000313" key="2">
    <source>
        <dbReference type="Proteomes" id="UP000594638"/>
    </source>
</evidence>
<accession>A0A8S0PQA2</accession>